<dbReference type="NCBIfam" id="TIGR02727">
    <property type="entry name" value="MTHFS_bact"/>
    <property type="match status" value="1"/>
</dbReference>
<reference evidence="6 7" key="1">
    <citation type="submission" date="2019-02" db="EMBL/GenBank/DDBJ databases">
        <title>Deep-cultivation of Planctomycetes and their phenomic and genomic characterization uncovers novel biology.</title>
        <authorList>
            <person name="Wiegand S."/>
            <person name="Jogler M."/>
            <person name="Boedeker C."/>
            <person name="Pinto D."/>
            <person name="Vollmers J."/>
            <person name="Rivas-Marin E."/>
            <person name="Kohn T."/>
            <person name="Peeters S.H."/>
            <person name="Heuer A."/>
            <person name="Rast P."/>
            <person name="Oberbeckmann S."/>
            <person name="Bunk B."/>
            <person name="Jeske O."/>
            <person name="Meyerdierks A."/>
            <person name="Storesund J.E."/>
            <person name="Kallscheuer N."/>
            <person name="Luecker S."/>
            <person name="Lage O.M."/>
            <person name="Pohl T."/>
            <person name="Merkel B.J."/>
            <person name="Hornburger P."/>
            <person name="Mueller R.-W."/>
            <person name="Bruemmer F."/>
            <person name="Labrenz M."/>
            <person name="Spormann A.M."/>
            <person name="Op den Camp H."/>
            <person name="Overmann J."/>
            <person name="Amann R."/>
            <person name="Jetten M.S.M."/>
            <person name="Mascher T."/>
            <person name="Medema M.H."/>
            <person name="Devos D.P."/>
            <person name="Kaster A.-K."/>
            <person name="Ovreas L."/>
            <person name="Rohde M."/>
            <person name="Galperin M.Y."/>
            <person name="Jogler C."/>
        </authorList>
    </citation>
    <scope>NUCLEOTIDE SEQUENCE [LARGE SCALE GENOMIC DNA]</scope>
    <source>
        <strain evidence="6 7">EC9</strain>
    </source>
</reference>
<feature type="binding site" evidence="4">
    <location>
        <position position="56"/>
    </location>
    <ligand>
        <name>substrate</name>
    </ligand>
</feature>
<dbReference type="EC" id="6.3.3.2" evidence="5"/>
<dbReference type="Proteomes" id="UP000319557">
    <property type="component" value="Chromosome"/>
</dbReference>
<dbReference type="Pfam" id="PF01812">
    <property type="entry name" value="5-FTHF_cyc-lig"/>
    <property type="match status" value="1"/>
</dbReference>
<dbReference type="InterPro" id="IPR024185">
    <property type="entry name" value="FTHF_cligase-like_sf"/>
</dbReference>
<keyword evidence="3 4" id="KW-0067">ATP-binding</keyword>
<dbReference type="GO" id="GO:0046872">
    <property type="term" value="F:metal ion binding"/>
    <property type="evidence" value="ECO:0007669"/>
    <property type="project" value="UniProtKB-KW"/>
</dbReference>
<dbReference type="PANTHER" id="PTHR23407:SF1">
    <property type="entry name" value="5-FORMYLTETRAHYDROFOLATE CYCLO-LIGASE"/>
    <property type="match status" value="1"/>
</dbReference>
<evidence type="ECO:0000256" key="4">
    <source>
        <dbReference type="PIRSR" id="PIRSR006806-1"/>
    </source>
</evidence>
<dbReference type="AlphaFoldDB" id="A0A517LVG9"/>
<dbReference type="OrthoDB" id="9801938at2"/>
<feature type="binding site" evidence="4">
    <location>
        <begin position="142"/>
        <end position="150"/>
    </location>
    <ligand>
        <name>ATP</name>
        <dbReference type="ChEBI" id="CHEBI:30616"/>
    </ligand>
</feature>
<sequence>MTLPENEIAQRKDAIRKQAHANRKEQAAKEVVSQRITDRLHRMPQYQSAAVVMYYVDVRDEVRTRHALPDALASGKKIVVPFCVDGDLKLFHLESMDELEVGMYKILEPRTDLRELASKRGEVAELDLVIVPGVAFDRSGGRTGHGKGYYDKLLEHARADTPLISLAFECQMFPEIPVAGHDISMDFVVTEDAVYPGRGRAE</sequence>
<dbReference type="InterPro" id="IPR037171">
    <property type="entry name" value="NagB/RpiA_transferase-like"/>
</dbReference>
<feature type="binding site" evidence="4">
    <location>
        <position position="61"/>
    </location>
    <ligand>
        <name>substrate</name>
    </ligand>
</feature>
<dbReference type="RefSeq" id="WP_145342464.1">
    <property type="nucleotide sequence ID" value="NZ_CP036261.1"/>
</dbReference>
<dbReference type="GO" id="GO:0030272">
    <property type="term" value="F:5-formyltetrahydrofolate cyclo-ligase activity"/>
    <property type="evidence" value="ECO:0007669"/>
    <property type="project" value="UniProtKB-EC"/>
</dbReference>
<keyword evidence="6" id="KW-0436">Ligase</keyword>
<accession>A0A517LVG9</accession>
<evidence type="ECO:0000256" key="1">
    <source>
        <dbReference type="ARBA" id="ARBA00010638"/>
    </source>
</evidence>
<dbReference type="SUPFAM" id="SSF100950">
    <property type="entry name" value="NagB/RpiA/CoA transferase-like"/>
    <property type="match status" value="1"/>
</dbReference>
<evidence type="ECO:0000313" key="7">
    <source>
        <dbReference type="Proteomes" id="UP000319557"/>
    </source>
</evidence>
<gene>
    <name evidence="6" type="ORF">EC9_07810</name>
</gene>
<dbReference type="Gene3D" id="3.40.50.10420">
    <property type="entry name" value="NagB/RpiA/CoA transferase-like"/>
    <property type="match status" value="1"/>
</dbReference>
<dbReference type="InterPro" id="IPR002698">
    <property type="entry name" value="FTHF_cligase"/>
</dbReference>
<protein>
    <recommendedName>
        <fullName evidence="5">5-formyltetrahydrofolate cyclo-ligase</fullName>
        <ecNumber evidence="5">6.3.3.2</ecNumber>
    </recommendedName>
</protein>
<dbReference type="EMBL" id="CP036261">
    <property type="protein sequence ID" value="QDS86608.1"/>
    <property type="molecule type" value="Genomic_DNA"/>
</dbReference>
<organism evidence="6 7">
    <name type="scientific">Rosistilla ulvae</name>
    <dbReference type="NCBI Taxonomy" id="1930277"/>
    <lineage>
        <taxon>Bacteria</taxon>
        <taxon>Pseudomonadati</taxon>
        <taxon>Planctomycetota</taxon>
        <taxon>Planctomycetia</taxon>
        <taxon>Pirellulales</taxon>
        <taxon>Pirellulaceae</taxon>
        <taxon>Rosistilla</taxon>
    </lineage>
</organism>
<keyword evidence="5" id="KW-0460">Magnesium</keyword>
<proteinExistence type="inferred from homology"/>
<keyword evidence="7" id="KW-1185">Reference proteome</keyword>
<keyword evidence="5" id="KW-0479">Metal-binding</keyword>
<comment type="catalytic activity">
    <reaction evidence="5">
        <text>(6S)-5-formyl-5,6,7,8-tetrahydrofolate + ATP = (6R)-5,10-methenyltetrahydrofolate + ADP + phosphate</text>
        <dbReference type="Rhea" id="RHEA:10488"/>
        <dbReference type="ChEBI" id="CHEBI:30616"/>
        <dbReference type="ChEBI" id="CHEBI:43474"/>
        <dbReference type="ChEBI" id="CHEBI:57455"/>
        <dbReference type="ChEBI" id="CHEBI:57457"/>
        <dbReference type="ChEBI" id="CHEBI:456216"/>
        <dbReference type="EC" id="6.3.3.2"/>
    </reaction>
</comment>
<comment type="cofactor">
    <cofactor evidence="5">
        <name>Mg(2+)</name>
        <dbReference type="ChEBI" id="CHEBI:18420"/>
    </cofactor>
</comment>
<comment type="similarity">
    <text evidence="1 5">Belongs to the 5-formyltetrahydrofolate cyclo-ligase family.</text>
</comment>
<evidence type="ECO:0000313" key="6">
    <source>
        <dbReference type="EMBL" id="QDS86608.1"/>
    </source>
</evidence>
<feature type="binding site" evidence="4">
    <location>
        <begin position="12"/>
        <end position="16"/>
    </location>
    <ligand>
        <name>ATP</name>
        <dbReference type="ChEBI" id="CHEBI:30616"/>
    </ligand>
</feature>
<dbReference type="GO" id="GO:0009396">
    <property type="term" value="P:folic acid-containing compound biosynthetic process"/>
    <property type="evidence" value="ECO:0007669"/>
    <property type="project" value="TreeGrafter"/>
</dbReference>
<evidence type="ECO:0000256" key="3">
    <source>
        <dbReference type="ARBA" id="ARBA00022840"/>
    </source>
</evidence>
<keyword evidence="2 4" id="KW-0547">Nucleotide-binding</keyword>
<dbReference type="PANTHER" id="PTHR23407">
    <property type="entry name" value="ATPASE INHIBITOR/5-FORMYLTETRAHYDROFOLATE CYCLO-LIGASE"/>
    <property type="match status" value="1"/>
</dbReference>
<name>A0A517LVG9_9BACT</name>
<dbReference type="GO" id="GO:0005524">
    <property type="term" value="F:ATP binding"/>
    <property type="evidence" value="ECO:0007669"/>
    <property type="project" value="UniProtKB-KW"/>
</dbReference>
<evidence type="ECO:0000256" key="2">
    <source>
        <dbReference type="ARBA" id="ARBA00022741"/>
    </source>
</evidence>
<dbReference type="KEGG" id="ruv:EC9_07810"/>
<dbReference type="PIRSF" id="PIRSF006806">
    <property type="entry name" value="FTHF_cligase"/>
    <property type="match status" value="1"/>
</dbReference>
<evidence type="ECO:0000256" key="5">
    <source>
        <dbReference type="RuleBase" id="RU361279"/>
    </source>
</evidence>
<dbReference type="GO" id="GO:0035999">
    <property type="term" value="P:tetrahydrofolate interconversion"/>
    <property type="evidence" value="ECO:0007669"/>
    <property type="project" value="TreeGrafter"/>
</dbReference>